<gene>
    <name evidence="3" type="ORF">GCM10022381_20270</name>
</gene>
<feature type="region of interest" description="Disordered" evidence="1">
    <location>
        <begin position="56"/>
        <end position="172"/>
    </location>
</feature>
<organism evidence="3 4">
    <name type="scientific">Leifsonia kafniensis</name>
    <dbReference type="NCBI Taxonomy" id="475957"/>
    <lineage>
        <taxon>Bacteria</taxon>
        <taxon>Bacillati</taxon>
        <taxon>Actinomycetota</taxon>
        <taxon>Actinomycetes</taxon>
        <taxon>Micrococcales</taxon>
        <taxon>Microbacteriaceae</taxon>
        <taxon>Leifsonia</taxon>
    </lineage>
</organism>
<dbReference type="RefSeq" id="WP_345065758.1">
    <property type="nucleotide sequence ID" value="NZ_BAABCN010000004.1"/>
</dbReference>
<keyword evidence="2" id="KW-1133">Transmembrane helix</keyword>
<name>A0ABP7KJD5_9MICO</name>
<sequence length="172" mass="18679">MNTMSLVWIIVGIVVVLIIVGVIIYFARKRNQEHAEQQRIADKNQAAELRQNAQKVELDARENEAKASRARADAEQAEVDAERLRQESAQRAADAQDLRVDSNEQARKAETLDPTIDSGRSRGESAGTTPRADDDPSSPIVRGDGAAGNPRHGQSGPGEDSPQTDVTGGRDR</sequence>
<keyword evidence="4" id="KW-1185">Reference proteome</keyword>
<evidence type="ECO:0000256" key="2">
    <source>
        <dbReference type="SAM" id="Phobius"/>
    </source>
</evidence>
<dbReference type="EMBL" id="BAABCN010000004">
    <property type="protein sequence ID" value="GAA3877735.1"/>
    <property type="molecule type" value="Genomic_DNA"/>
</dbReference>
<evidence type="ECO:0000256" key="1">
    <source>
        <dbReference type="SAM" id="MobiDB-lite"/>
    </source>
</evidence>
<feature type="transmembrane region" description="Helical" evidence="2">
    <location>
        <begin position="6"/>
        <end position="27"/>
    </location>
</feature>
<accession>A0ABP7KJD5</accession>
<proteinExistence type="predicted"/>
<keyword evidence="2" id="KW-0812">Transmembrane</keyword>
<comment type="caution">
    <text evidence="3">The sequence shown here is derived from an EMBL/GenBank/DDBJ whole genome shotgun (WGS) entry which is preliminary data.</text>
</comment>
<evidence type="ECO:0000313" key="3">
    <source>
        <dbReference type="EMBL" id="GAA3877735.1"/>
    </source>
</evidence>
<keyword evidence="2" id="KW-0472">Membrane</keyword>
<feature type="compositionally biased region" description="Basic and acidic residues" evidence="1">
    <location>
        <begin position="56"/>
        <end position="111"/>
    </location>
</feature>
<reference evidence="4" key="1">
    <citation type="journal article" date="2019" name="Int. J. Syst. Evol. Microbiol.">
        <title>The Global Catalogue of Microorganisms (GCM) 10K type strain sequencing project: providing services to taxonomists for standard genome sequencing and annotation.</title>
        <authorList>
            <consortium name="The Broad Institute Genomics Platform"/>
            <consortium name="The Broad Institute Genome Sequencing Center for Infectious Disease"/>
            <person name="Wu L."/>
            <person name="Ma J."/>
        </authorList>
    </citation>
    <scope>NUCLEOTIDE SEQUENCE [LARGE SCALE GENOMIC DNA]</scope>
    <source>
        <strain evidence="4">JCM 17021</strain>
    </source>
</reference>
<protein>
    <submittedName>
        <fullName evidence="3">Uncharacterized protein</fullName>
    </submittedName>
</protein>
<dbReference type="Proteomes" id="UP001501803">
    <property type="component" value="Unassembled WGS sequence"/>
</dbReference>
<evidence type="ECO:0000313" key="4">
    <source>
        <dbReference type="Proteomes" id="UP001501803"/>
    </source>
</evidence>